<evidence type="ECO:0000256" key="6">
    <source>
        <dbReference type="ARBA" id="ARBA00023136"/>
    </source>
</evidence>
<dbReference type="GO" id="GO:0004252">
    <property type="term" value="F:serine-type endopeptidase activity"/>
    <property type="evidence" value="ECO:0007669"/>
    <property type="project" value="InterPro"/>
</dbReference>
<evidence type="ECO:0000256" key="4">
    <source>
        <dbReference type="ARBA" id="ARBA00022801"/>
    </source>
</evidence>
<dbReference type="Pfam" id="PF01694">
    <property type="entry name" value="Rhomboid"/>
    <property type="match status" value="2"/>
</dbReference>
<dbReference type="EMBL" id="BAZW01000007">
    <property type="protein sequence ID" value="GAO29154.1"/>
    <property type="molecule type" value="Genomic_DNA"/>
</dbReference>
<dbReference type="SUPFAM" id="SSF144091">
    <property type="entry name" value="Rhomboid-like"/>
    <property type="match status" value="1"/>
</dbReference>
<dbReference type="AlphaFoldDB" id="A0A0E9LV76"/>
<keyword evidence="10" id="KW-1185">Reference proteome</keyword>
<keyword evidence="3 7" id="KW-0812">Transmembrane</keyword>
<feature type="domain" description="Peptidase S54 rhomboid" evidence="8">
    <location>
        <begin position="160"/>
        <end position="247"/>
    </location>
</feature>
<evidence type="ECO:0000256" key="7">
    <source>
        <dbReference type="SAM" id="Phobius"/>
    </source>
</evidence>
<keyword evidence="6 7" id="KW-0472">Membrane</keyword>
<dbReference type="InterPro" id="IPR022764">
    <property type="entry name" value="Peptidase_S54_rhomboid_dom"/>
</dbReference>
<dbReference type="PANTHER" id="PTHR43731">
    <property type="entry name" value="RHOMBOID PROTEASE"/>
    <property type="match status" value="1"/>
</dbReference>
<comment type="caution">
    <text evidence="9">The sequence shown here is derived from an EMBL/GenBank/DDBJ whole genome shotgun (WGS) entry which is preliminary data.</text>
</comment>
<feature type="domain" description="Peptidase S54 rhomboid" evidence="8">
    <location>
        <begin position="57"/>
        <end position="115"/>
    </location>
</feature>
<reference evidence="9 10" key="1">
    <citation type="journal article" date="2015" name="Microbes Environ.">
        <title>Distribution and evolution of nitrogen fixation genes in the phylum bacteroidetes.</title>
        <authorList>
            <person name="Inoue J."/>
            <person name="Oshima K."/>
            <person name="Suda W."/>
            <person name="Sakamoto M."/>
            <person name="Iino T."/>
            <person name="Noda S."/>
            <person name="Hongoh Y."/>
            <person name="Hattori M."/>
            <person name="Ohkuma M."/>
        </authorList>
    </citation>
    <scope>NUCLEOTIDE SEQUENCE [LARGE SCALE GENOMIC DNA]</scope>
    <source>
        <strain evidence="9">JCM 15548</strain>
    </source>
</reference>
<keyword evidence="5 7" id="KW-1133">Transmembrane helix</keyword>
<feature type="transmembrane region" description="Helical" evidence="7">
    <location>
        <begin position="97"/>
        <end position="118"/>
    </location>
</feature>
<feature type="transmembrane region" description="Helical" evidence="7">
    <location>
        <begin position="234"/>
        <end position="250"/>
    </location>
</feature>
<evidence type="ECO:0000256" key="3">
    <source>
        <dbReference type="ARBA" id="ARBA00022692"/>
    </source>
</evidence>
<proteinExistence type="inferred from homology"/>
<dbReference type="Proteomes" id="UP000032900">
    <property type="component" value="Unassembled WGS sequence"/>
</dbReference>
<gene>
    <name evidence="9" type="ORF">JCM15548_11316</name>
</gene>
<name>A0A0E9LV76_9BACT</name>
<comment type="subcellular location">
    <subcellularLocation>
        <location evidence="1">Membrane</location>
        <topology evidence="1">Multi-pass membrane protein</topology>
    </subcellularLocation>
</comment>
<evidence type="ECO:0000313" key="9">
    <source>
        <dbReference type="EMBL" id="GAO29154.1"/>
    </source>
</evidence>
<dbReference type="PANTHER" id="PTHR43731:SF14">
    <property type="entry name" value="PRESENILIN-ASSOCIATED RHOMBOID-LIKE PROTEIN, MITOCHONDRIAL"/>
    <property type="match status" value="1"/>
</dbReference>
<dbReference type="Gene3D" id="1.20.1540.10">
    <property type="entry name" value="Rhomboid-like"/>
    <property type="match status" value="1"/>
</dbReference>
<keyword evidence="4" id="KW-0378">Hydrolase</keyword>
<feature type="transmembrane region" description="Helical" evidence="7">
    <location>
        <begin position="209"/>
        <end position="228"/>
    </location>
</feature>
<accession>A0A0E9LV76</accession>
<protein>
    <submittedName>
        <fullName evidence="9">Rhomboid family protein</fullName>
    </submittedName>
</protein>
<feature type="transmembrane region" description="Helical" evidence="7">
    <location>
        <begin position="167"/>
        <end position="188"/>
    </location>
</feature>
<evidence type="ECO:0000256" key="2">
    <source>
        <dbReference type="ARBA" id="ARBA00009045"/>
    </source>
</evidence>
<evidence type="ECO:0000313" key="10">
    <source>
        <dbReference type="Proteomes" id="UP000032900"/>
    </source>
</evidence>
<dbReference type="GO" id="GO:0016020">
    <property type="term" value="C:membrane"/>
    <property type="evidence" value="ECO:0007669"/>
    <property type="project" value="UniProtKB-SubCell"/>
</dbReference>
<feature type="transmembrane region" description="Helical" evidence="7">
    <location>
        <begin position="59"/>
        <end position="85"/>
    </location>
</feature>
<sequence length="256" mass="29052">MRYGASPFGGMTPVVKNLLIINALVFFASIMLNSSYGIRIEDYLGLHVPMADKFGPHQLITYMFLHAYPGFGHVFFNMFALFMFGRMLETTWGSKRFLIYYMATGVGAATIQIITQYIEIMPMLQDITTAMNNPTYDNLKVFFHLEPNQTLNPEVARQSLMQFRTDYLNAQVTVGASGAVFGILLAFGMLFPNIRLMLLFPPIPIKAKYFVIFYGIAELFLGVANFSFDNVAHFAHLGGMLFGFILIKYWQKKGIY</sequence>
<dbReference type="RefSeq" id="WP_062123078.1">
    <property type="nucleotide sequence ID" value="NZ_BAZW01000007.1"/>
</dbReference>
<evidence type="ECO:0000256" key="5">
    <source>
        <dbReference type="ARBA" id="ARBA00022989"/>
    </source>
</evidence>
<evidence type="ECO:0000259" key="8">
    <source>
        <dbReference type="Pfam" id="PF01694"/>
    </source>
</evidence>
<dbReference type="InterPro" id="IPR050925">
    <property type="entry name" value="Rhomboid_protease_S54"/>
</dbReference>
<feature type="transmembrane region" description="Helical" evidence="7">
    <location>
        <begin position="20"/>
        <end position="39"/>
    </location>
</feature>
<comment type="similarity">
    <text evidence="2">Belongs to the peptidase S54 family.</text>
</comment>
<dbReference type="InterPro" id="IPR035952">
    <property type="entry name" value="Rhomboid-like_sf"/>
</dbReference>
<organism evidence="9 10">
    <name type="scientific">Geofilum rubicundum JCM 15548</name>
    <dbReference type="NCBI Taxonomy" id="1236989"/>
    <lineage>
        <taxon>Bacteria</taxon>
        <taxon>Pseudomonadati</taxon>
        <taxon>Bacteroidota</taxon>
        <taxon>Bacteroidia</taxon>
        <taxon>Marinilabiliales</taxon>
        <taxon>Marinilabiliaceae</taxon>
        <taxon>Geofilum</taxon>
    </lineage>
</organism>
<evidence type="ECO:0000256" key="1">
    <source>
        <dbReference type="ARBA" id="ARBA00004141"/>
    </source>
</evidence>
<dbReference type="STRING" id="1236989.JCM15548_11316"/>
<dbReference type="OrthoDB" id="9807874at2"/>